<organism evidence="2 3">
    <name type="scientific">Calycomorphotria hydatis</name>
    <dbReference type="NCBI Taxonomy" id="2528027"/>
    <lineage>
        <taxon>Bacteria</taxon>
        <taxon>Pseudomonadati</taxon>
        <taxon>Planctomycetota</taxon>
        <taxon>Planctomycetia</taxon>
        <taxon>Planctomycetales</taxon>
        <taxon>Planctomycetaceae</taxon>
        <taxon>Calycomorphotria</taxon>
    </lineage>
</organism>
<reference evidence="2 3" key="1">
    <citation type="submission" date="2019-02" db="EMBL/GenBank/DDBJ databases">
        <title>Deep-cultivation of Planctomycetes and their phenomic and genomic characterization uncovers novel biology.</title>
        <authorList>
            <person name="Wiegand S."/>
            <person name="Jogler M."/>
            <person name="Boedeker C."/>
            <person name="Pinto D."/>
            <person name="Vollmers J."/>
            <person name="Rivas-Marin E."/>
            <person name="Kohn T."/>
            <person name="Peeters S.H."/>
            <person name="Heuer A."/>
            <person name="Rast P."/>
            <person name="Oberbeckmann S."/>
            <person name="Bunk B."/>
            <person name="Jeske O."/>
            <person name="Meyerdierks A."/>
            <person name="Storesund J.E."/>
            <person name="Kallscheuer N."/>
            <person name="Luecker S."/>
            <person name="Lage O.M."/>
            <person name="Pohl T."/>
            <person name="Merkel B.J."/>
            <person name="Hornburger P."/>
            <person name="Mueller R.-W."/>
            <person name="Bruemmer F."/>
            <person name="Labrenz M."/>
            <person name="Spormann A.M."/>
            <person name="Op den Camp H."/>
            <person name="Overmann J."/>
            <person name="Amann R."/>
            <person name="Jetten M.S.M."/>
            <person name="Mascher T."/>
            <person name="Medema M.H."/>
            <person name="Devos D.P."/>
            <person name="Kaster A.-K."/>
            <person name="Ovreas L."/>
            <person name="Rohde M."/>
            <person name="Galperin M.Y."/>
            <person name="Jogler C."/>
        </authorList>
    </citation>
    <scope>NUCLEOTIDE SEQUENCE [LARGE SCALE GENOMIC DNA]</scope>
    <source>
        <strain evidence="2 3">V22</strain>
    </source>
</reference>
<dbReference type="EMBL" id="CP036316">
    <property type="protein sequence ID" value="QDT63880.1"/>
    <property type="molecule type" value="Genomic_DNA"/>
</dbReference>
<proteinExistence type="predicted"/>
<evidence type="ECO:0008006" key="4">
    <source>
        <dbReference type="Google" id="ProtNLM"/>
    </source>
</evidence>
<evidence type="ECO:0000256" key="1">
    <source>
        <dbReference type="SAM" id="SignalP"/>
    </source>
</evidence>
<evidence type="ECO:0000313" key="3">
    <source>
        <dbReference type="Proteomes" id="UP000319976"/>
    </source>
</evidence>
<sequence precursor="true">MSTQRVARGMFLISSALMFAACGPSNQPELGTVRGQITLNGEPLTDAIIKFYPQSGRPSSGKSDENGEYKLTYTSQRSGALIGDHRVEISKPSGDWDGENELTPEANLIDQKYNSNSTLSATVTSGSNQIDFELQNTEAN</sequence>
<dbReference type="Proteomes" id="UP000319976">
    <property type="component" value="Chromosome"/>
</dbReference>
<feature type="chain" id="PRO_5021834221" description="Carboxypeptidase regulatory-like domain-containing protein" evidence="1">
    <location>
        <begin position="21"/>
        <end position="140"/>
    </location>
</feature>
<feature type="signal peptide" evidence="1">
    <location>
        <begin position="1"/>
        <end position="20"/>
    </location>
</feature>
<keyword evidence="1" id="KW-0732">Signal</keyword>
<dbReference type="RefSeq" id="WP_145260533.1">
    <property type="nucleotide sequence ID" value="NZ_CP036316.1"/>
</dbReference>
<accession>A0A517T685</accession>
<protein>
    <recommendedName>
        <fullName evidence="4">Carboxypeptidase regulatory-like domain-containing protein</fullName>
    </recommendedName>
</protein>
<dbReference type="AlphaFoldDB" id="A0A517T685"/>
<name>A0A517T685_9PLAN</name>
<dbReference type="PROSITE" id="PS51257">
    <property type="entry name" value="PROKAR_LIPOPROTEIN"/>
    <property type="match status" value="1"/>
</dbReference>
<keyword evidence="3" id="KW-1185">Reference proteome</keyword>
<dbReference type="KEGG" id="chya:V22_11060"/>
<gene>
    <name evidence="2" type="ORF">V22_11060</name>
</gene>
<evidence type="ECO:0000313" key="2">
    <source>
        <dbReference type="EMBL" id="QDT63880.1"/>
    </source>
</evidence>
<dbReference type="OrthoDB" id="286727at2"/>